<sequence>MRKDRLFQGLGEQLGEITLNAIRPAEGEAVTKAGLQVLTSYNLLWKGSMVVPGFPPIWHPANAPKKVKPDKGTYLMDPARHWYPKFPLEPLFRALRITKPEMRLNNVDLITDRRNLRLLLDFVGGRTQKPFRIGVGVFKNTILFSCASDRRAMIRARNFQGHGYEFEKVYTRRPSLLNHSHTHHRVISYTIGDVRTVLRYEADGCTASGKGLSRQSIPSSSGKSSTGTQICKWGALVDPSQIIEIKTGPIRRRLNDAKTLEQLWLADTPILCSGRYDESGLFTDVTQENCLESGKLSEWEKGHQTKLQKLAALLRLIVNTAHSALWDECALVASEGRLKIFDLADQRGTALPIDLRSMWG</sequence>
<reference evidence="1 2" key="1">
    <citation type="journal article" date="2023" name="ACS Omega">
        <title>Identification of the Neoaspergillic Acid Biosynthesis Gene Cluster by Establishing an In Vitro CRISPR-Ribonucleoprotein Genetic System in Aspergillus melleus.</title>
        <authorList>
            <person name="Yuan B."/>
            <person name="Grau M.F."/>
            <person name="Murata R.M."/>
            <person name="Torok T."/>
            <person name="Venkateswaran K."/>
            <person name="Stajich J.E."/>
            <person name="Wang C.C.C."/>
        </authorList>
    </citation>
    <scope>NUCLEOTIDE SEQUENCE [LARGE SCALE GENOMIC DNA]</scope>
    <source>
        <strain evidence="1 2">IMV 1140</strain>
    </source>
</reference>
<keyword evidence="2" id="KW-1185">Reference proteome</keyword>
<comment type="caution">
    <text evidence="1">The sequence shown here is derived from an EMBL/GenBank/DDBJ whole genome shotgun (WGS) entry which is preliminary data.</text>
</comment>
<organism evidence="1 2">
    <name type="scientific">Aspergillus melleus</name>
    <dbReference type="NCBI Taxonomy" id="138277"/>
    <lineage>
        <taxon>Eukaryota</taxon>
        <taxon>Fungi</taxon>
        <taxon>Dikarya</taxon>
        <taxon>Ascomycota</taxon>
        <taxon>Pezizomycotina</taxon>
        <taxon>Eurotiomycetes</taxon>
        <taxon>Eurotiomycetidae</taxon>
        <taxon>Eurotiales</taxon>
        <taxon>Aspergillaceae</taxon>
        <taxon>Aspergillus</taxon>
        <taxon>Aspergillus subgen. Circumdati</taxon>
    </lineage>
</organism>
<name>A0ACC3B1R9_9EURO</name>
<dbReference type="Proteomes" id="UP001177260">
    <property type="component" value="Unassembled WGS sequence"/>
</dbReference>
<evidence type="ECO:0000313" key="2">
    <source>
        <dbReference type="Proteomes" id="UP001177260"/>
    </source>
</evidence>
<dbReference type="EMBL" id="JAOPJF010000032">
    <property type="protein sequence ID" value="KAK1144189.1"/>
    <property type="molecule type" value="Genomic_DNA"/>
</dbReference>
<proteinExistence type="predicted"/>
<protein>
    <submittedName>
        <fullName evidence="1">Uncharacterized protein</fullName>
    </submittedName>
</protein>
<evidence type="ECO:0000313" key="1">
    <source>
        <dbReference type="EMBL" id="KAK1144189.1"/>
    </source>
</evidence>
<gene>
    <name evidence="1" type="ORF">N8T08_005602</name>
</gene>
<accession>A0ACC3B1R9</accession>